<dbReference type="Proteomes" id="UP000286341">
    <property type="component" value="Unassembled WGS sequence"/>
</dbReference>
<reference evidence="1 2" key="1">
    <citation type="submission" date="2018-08" db="EMBL/GenBank/DDBJ databases">
        <title>A genome reference for cultivated species of the human gut microbiota.</title>
        <authorList>
            <person name="Zou Y."/>
            <person name="Xue W."/>
            <person name="Luo G."/>
        </authorList>
    </citation>
    <scope>NUCLEOTIDE SEQUENCE [LARGE SCALE GENOMIC DNA]</scope>
    <source>
        <strain evidence="1 2">AM44-1AT</strain>
    </source>
</reference>
<evidence type="ECO:0008006" key="3">
    <source>
        <dbReference type="Google" id="ProtNLM"/>
    </source>
</evidence>
<dbReference type="EMBL" id="QSFB01000011">
    <property type="protein sequence ID" value="RHA13039.1"/>
    <property type="molecule type" value="Genomic_DNA"/>
</dbReference>
<evidence type="ECO:0000313" key="1">
    <source>
        <dbReference type="EMBL" id="RHA13039.1"/>
    </source>
</evidence>
<accession>A0A413QWG6</accession>
<dbReference type="RefSeq" id="WP_118342655.1">
    <property type="nucleotide sequence ID" value="NZ_QSEY01000022.1"/>
</dbReference>
<gene>
    <name evidence="1" type="ORF">DW948_08920</name>
</gene>
<proteinExistence type="predicted"/>
<protein>
    <recommendedName>
        <fullName evidence="3">KOW domain-containing protein</fullName>
    </recommendedName>
</protein>
<organism evidence="1 2">
    <name type="scientific">Agathobacter rectalis</name>
    <dbReference type="NCBI Taxonomy" id="39491"/>
    <lineage>
        <taxon>Bacteria</taxon>
        <taxon>Bacillati</taxon>
        <taxon>Bacillota</taxon>
        <taxon>Clostridia</taxon>
        <taxon>Lachnospirales</taxon>
        <taxon>Lachnospiraceae</taxon>
        <taxon>Agathobacter</taxon>
    </lineage>
</organism>
<name>A0A413QWG6_9FIRM</name>
<evidence type="ECO:0000313" key="2">
    <source>
        <dbReference type="Proteomes" id="UP000286341"/>
    </source>
</evidence>
<sequence>MQIGDKVKIISYRSSRLEGLSGVITREYKGIFGVMVEGHKNHNSQYGCYWLRKDQIILFGIEESEDEEMFGDYKTVQVSFLNDNEKEQVCMSKYAMYDNFEVGDVVVVKTGHHGLAVAKIASIDDTVSRVANGREIITKVDMGTYKNRVASRKRVSELKTAMDVRINKLQRMVVLEMFSEKDPEMKALLDEYKALTEQKGEVQKDGE</sequence>
<dbReference type="AlphaFoldDB" id="A0A413QWG6"/>
<comment type="caution">
    <text evidence="1">The sequence shown here is derived from an EMBL/GenBank/DDBJ whole genome shotgun (WGS) entry which is preliminary data.</text>
</comment>